<feature type="domain" description="Receptor L-domain" evidence="1">
    <location>
        <begin position="11"/>
        <end position="127"/>
    </location>
</feature>
<comment type="caution">
    <text evidence="2">The sequence shown here is derived from an EMBL/GenBank/DDBJ whole genome shotgun (WGS) entry which is preliminary data.</text>
</comment>
<reference evidence="2" key="1">
    <citation type="submission" date="2023-05" db="EMBL/GenBank/DDBJ databases">
        <authorList>
            <person name="Stuckert A."/>
        </authorList>
    </citation>
    <scope>NUCLEOTIDE SEQUENCE</scope>
</reference>
<proteinExistence type="predicted"/>
<dbReference type="Pfam" id="PF01030">
    <property type="entry name" value="Recep_L_domain"/>
    <property type="match status" value="1"/>
</dbReference>
<accession>A0ABN9HBZ0</accession>
<evidence type="ECO:0000313" key="3">
    <source>
        <dbReference type="Proteomes" id="UP001162483"/>
    </source>
</evidence>
<dbReference type="EMBL" id="CATNWA010020666">
    <property type="protein sequence ID" value="CAI9619334.1"/>
    <property type="molecule type" value="Genomic_DNA"/>
</dbReference>
<name>A0ABN9HBZ0_9NEOB</name>
<sequence length="143" mass="16034">LTSNISEDAPKIFGNLAFLSESFRADPTQNITPLSLEDLEVFQTLEEITGYIYIDSWPEELANLSVFESLHVIRGRLLHNGAYSLVVRNLSISSLGLRSLKEISSGLVLLEANPNLCYLDSIPWTKIFRSPRQAILKTTNKPQ</sequence>
<dbReference type="InterPro" id="IPR000494">
    <property type="entry name" value="Rcpt_L-dom"/>
</dbReference>
<evidence type="ECO:0000259" key="1">
    <source>
        <dbReference type="Pfam" id="PF01030"/>
    </source>
</evidence>
<evidence type="ECO:0000313" key="2">
    <source>
        <dbReference type="EMBL" id="CAI9619334.1"/>
    </source>
</evidence>
<keyword evidence="3" id="KW-1185">Reference proteome</keyword>
<feature type="non-terminal residue" evidence="2">
    <location>
        <position position="143"/>
    </location>
</feature>
<protein>
    <recommendedName>
        <fullName evidence="1">Receptor L-domain domain-containing protein</fullName>
    </recommendedName>
</protein>
<organism evidence="2 3">
    <name type="scientific">Staurois parvus</name>
    <dbReference type="NCBI Taxonomy" id="386267"/>
    <lineage>
        <taxon>Eukaryota</taxon>
        <taxon>Metazoa</taxon>
        <taxon>Chordata</taxon>
        <taxon>Craniata</taxon>
        <taxon>Vertebrata</taxon>
        <taxon>Euteleostomi</taxon>
        <taxon>Amphibia</taxon>
        <taxon>Batrachia</taxon>
        <taxon>Anura</taxon>
        <taxon>Neobatrachia</taxon>
        <taxon>Ranoidea</taxon>
        <taxon>Ranidae</taxon>
        <taxon>Staurois</taxon>
    </lineage>
</organism>
<dbReference type="InterPro" id="IPR036941">
    <property type="entry name" value="Rcpt_L-dom_sf"/>
</dbReference>
<dbReference type="SUPFAM" id="SSF52058">
    <property type="entry name" value="L domain-like"/>
    <property type="match status" value="1"/>
</dbReference>
<dbReference type="Proteomes" id="UP001162483">
    <property type="component" value="Unassembled WGS sequence"/>
</dbReference>
<dbReference type="Gene3D" id="3.80.20.20">
    <property type="entry name" value="Receptor L-domain"/>
    <property type="match status" value="1"/>
</dbReference>
<feature type="non-terminal residue" evidence="2">
    <location>
        <position position="1"/>
    </location>
</feature>
<gene>
    <name evidence="2" type="ORF">SPARVUS_LOCUS15827041</name>
</gene>